<dbReference type="InterPro" id="IPR045851">
    <property type="entry name" value="AMP-bd_C_sf"/>
</dbReference>
<accession>A0ABS7X2Q5</accession>
<dbReference type="SUPFAM" id="SSF54637">
    <property type="entry name" value="Thioesterase/thiol ester dehydrase-isomerase"/>
    <property type="match status" value="1"/>
</dbReference>
<dbReference type="Proteomes" id="UP001319883">
    <property type="component" value="Unassembled WGS sequence"/>
</dbReference>
<dbReference type="Pfam" id="PF00501">
    <property type="entry name" value="AMP-binding"/>
    <property type="match status" value="1"/>
</dbReference>
<dbReference type="InterPro" id="IPR000873">
    <property type="entry name" value="AMP-dep_synth/lig_dom"/>
</dbReference>
<feature type="domain" description="ApeI dehydratase-like" evidence="2">
    <location>
        <begin position="466"/>
        <end position="561"/>
    </location>
</feature>
<evidence type="ECO:0000259" key="2">
    <source>
        <dbReference type="Pfam" id="PF22818"/>
    </source>
</evidence>
<protein>
    <submittedName>
        <fullName evidence="3">Acyl-CoA synthetase</fullName>
    </submittedName>
</protein>
<dbReference type="Gene3D" id="3.30.300.30">
    <property type="match status" value="1"/>
</dbReference>
<evidence type="ECO:0000259" key="1">
    <source>
        <dbReference type="Pfam" id="PF00501"/>
    </source>
</evidence>
<dbReference type="Gene3D" id="3.10.129.10">
    <property type="entry name" value="Hotdog Thioesterase"/>
    <property type="match status" value="1"/>
</dbReference>
<evidence type="ECO:0000313" key="4">
    <source>
        <dbReference type="Proteomes" id="UP001319883"/>
    </source>
</evidence>
<reference evidence="3 4" key="1">
    <citation type="submission" date="2021-05" db="EMBL/GenBank/DDBJ databases">
        <title>Petroleum and Energy Research Collection (APPE): ex situ preservation of microbial diversity associated with the oil industry and exploitation of its biotechnological potential.</title>
        <authorList>
            <person name="Paixao C.T.M."/>
            <person name="Gomes M.B."/>
            <person name="Oliveira V.M."/>
        </authorList>
    </citation>
    <scope>NUCLEOTIDE SEQUENCE [LARGE SCALE GENOMIC DNA]</scope>
    <source>
        <strain evidence="3 4">LIT2</strain>
    </source>
</reference>
<dbReference type="Gene3D" id="3.40.50.12780">
    <property type="entry name" value="N-terminal domain of ligase-like"/>
    <property type="match status" value="1"/>
</dbReference>
<dbReference type="PANTHER" id="PTHR45398:SF1">
    <property type="entry name" value="ENZYME, PUTATIVE (JCVI)-RELATED"/>
    <property type="match status" value="1"/>
</dbReference>
<sequence>MSDSPLRQARWRDPDPTRCVGWLPTGRVTLADFQRRIGAWQACLDTLAEPGRCYALHDRDPLVFASALLALWERGDSALLPADDRPETLAGVDALTRARLGDVPGGHRPSTGAAPRWGTLSAERTALWLYTSGSTGAAKRIPKSFAQLDAELATHRDLWPLEGRLTISQVSHQHIYGLLFAILRPLVEAAPMAGALCRYPETLHAWLAALDETSQTVLISAPPPLERLPETLDWPRVRQRLAAVYSSGAPLPAAAGRRTQRLLDAPVRELYGSSDTGGIAWRGVPRQDDAWTPLPGIAVRADRDDDHLWLRSPYLDSRDWQRQADRIREAGDGRFQLLGRADRIAKVGGKRLSLTAMDRALEAADGVRRARTVVLPEPSGRLGAIVQLDPAGIPIEHGARRQRIAALRERLARAFEPTVIPRAWRFVETWPVNAQGKLTVERVERLFRDRLDHRQPRWLGVEASADGCCHVTLEVPERLAHLAGHFPGRPVVPGVVMIQWTCDLAREHLGVTGAFSRLERVKFPQLLPPGERVTLALEWHGDMQRLDFRLSGRHGCHASGRMHFRAGDPS</sequence>
<gene>
    <name evidence="3" type="ORF">KGQ91_16045</name>
</gene>
<comment type="caution">
    <text evidence="3">The sequence shown here is derived from an EMBL/GenBank/DDBJ whole genome shotgun (WGS) entry which is preliminary data.</text>
</comment>
<keyword evidence="4" id="KW-1185">Reference proteome</keyword>
<dbReference type="PANTHER" id="PTHR45398">
    <property type="match status" value="1"/>
</dbReference>
<dbReference type="Pfam" id="PF22818">
    <property type="entry name" value="ApeI-like"/>
    <property type="match status" value="1"/>
</dbReference>
<proteinExistence type="predicted"/>
<dbReference type="InterPro" id="IPR054545">
    <property type="entry name" value="ApeI-like"/>
</dbReference>
<evidence type="ECO:0000313" key="3">
    <source>
        <dbReference type="EMBL" id="MBZ9569179.1"/>
    </source>
</evidence>
<dbReference type="EMBL" id="JAGXFD010000002">
    <property type="protein sequence ID" value="MBZ9569179.1"/>
    <property type="molecule type" value="Genomic_DNA"/>
</dbReference>
<dbReference type="InterPro" id="IPR029069">
    <property type="entry name" value="HotDog_dom_sf"/>
</dbReference>
<dbReference type="InterPro" id="IPR042099">
    <property type="entry name" value="ANL_N_sf"/>
</dbReference>
<dbReference type="RefSeq" id="WP_224421495.1">
    <property type="nucleotide sequence ID" value="NZ_JAGXFD010000002.1"/>
</dbReference>
<dbReference type="SUPFAM" id="SSF56801">
    <property type="entry name" value="Acetyl-CoA synthetase-like"/>
    <property type="match status" value="1"/>
</dbReference>
<name>A0ABS7X2Q5_9GAMM</name>
<organism evidence="3 4">
    <name type="scientific">Modicisalibacter tunisiensis</name>
    <dbReference type="NCBI Taxonomy" id="390637"/>
    <lineage>
        <taxon>Bacteria</taxon>
        <taxon>Pseudomonadati</taxon>
        <taxon>Pseudomonadota</taxon>
        <taxon>Gammaproteobacteria</taxon>
        <taxon>Oceanospirillales</taxon>
        <taxon>Halomonadaceae</taxon>
        <taxon>Modicisalibacter</taxon>
    </lineage>
</organism>
<feature type="domain" description="AMP-dependent synthetase/ligase" evidence="1">
    <location>
        <begin position="119"/>
        <end position="295"/>
    </location>
</feature>